<dbReference type="EMBL" id="CM008978">
    <property type="protein sequence ID" value="PNW70627.1"/>
    <property type="molecule type" value="Genomic_DNA"/>
</dbReference>
<dbReference type="Proteomes" id="UP000006906">
    <property type="component" value="Chromosome 17"/>
</dbReference>
<proteinExistence type="predicted"/>
<name>A0A2K3CQS2_CHLRE</name>
<reference evidence="3 4" key="1">
    <citation type="journal article" date="2007" name="Science">
        <title>The Chlamydomonas genome reveals the evolution of key animal and plant functions.</title>
        <authorList>
            <person name="Merchant S.S."/>
            <person name="Prochnik S.E."/>
            <person name="Vallon O."/>
            <person name="Harris E.H."/>
            <person name="Karpowicz S.J."/>
            <person name="Witman G.B."/>
            <person name="Terry A."/>
            <person name="Salamov A."/>
            <person name="Fritz-Laylin L.K."/>
            <person name="Marechal-Drouard L."/>
            <person name="Marshall W.F."/>
            <person name="Qu L.H."/>
            <person name="Nelson D.R."/>
            <person name="Sanderfoot A.A."/>
            <person name="Spalding M.H."/>
            <person name="Kapitonov V.V."/>
            <person name="Ren Q."/>
            <person name="Ferris P."/>
            <person name="Lindquist E."/>
            <person name="Shapiro H."/>
            <person name="Lucas S.M."/>
            <person name="Grimwood J."/>
            <person name="Schmutz J."/>
            <person name="Cardol P."/>
            <person name="Cerutti H."/>
            <person name="Chanfreau G."/>
            <person name="Chen C.L."/>
            <person name="Cognat V."/>
            <person name="Croft M.T."/>
            <person name="Dent R."/>
            <person name="Dutcher S."/>
            <person name="Fernandez E."/>
            <person name="Fukuzawa H."/>
            <person name="Gonzalez-Ballester D."/>
            <person name="Gonzalez-Halphen D."/>
            <person name="Hallmann A."/>
            <person name="Hanikenne M."/>
            <person name="Hippler M."/>
            <person name="Inwood W."/>
            <person name="Jabbari K."/>
            <person name="Kalanon M."/>
            <person name="Kuras R."/>
            <person name="Lefebvre P.A."/>
            <person name="Lemaire S.D."/>
            <person name="Lobanov A.V."/>
            <person name="Lohr M."/>
            <person name="Manuell A."/>
            <person name="Meier I."/>
            <person name="Mets L."/>
            <person name="Mittag M."/>
            <person name="Mittelmeier T."/>
            <person name="Moroney J.V."/>
            <person name="Moseley J."/>
            <person name="Napoli C."/>
            <person name="Nedelcu A.M."/>
            <person name="Niyogi K."/>
            <person name="Novoselov S.V."/>
            <person name="Paulsen I.T."/>
            <person name="Pazour G."/>
            <person name="Purton S."/>
            <person name="Ral J.P."/>
            <person name="Riano-Pachon D.M."/>
            <person name="Riekhof W."/>
            <person name="Rymarquis L."/>
            <person name="Schroda M."/>
            <person name="Stern D."/>
            <person name="Umen J."/>
            <person name="Willows R."/>
            <person name="Wilson N."/>
            <person name="Zimmer S.L."/>
            <person name="Allmer J."/>
            <person name="Balk J."/>
            <person name="Bisova K."/>
            <person name="Chen C.J."/>
            <person name="Elias M."/>
            <person name="Gendler K."/>
            <person name="Hauser C."/>
            <person name="Lamb M.R."/>
            <person name="Ledford H."/>
            <person name="Long J.C."/>
            <person name="Minagawa J."/>
            <person name="Page M.D."/>
            <person name="Pan J."/>
            <person name="Pootakham W."/>
            <person name="Roje S."/>
            <person name="Rose A."/>
            <person name="Stahlberg E."/>
            <person name="Terauchi A.M."/>
            <person name="Yang P."/>
            <person name="Ball S."/>
            <person name="Bowler C."/>
            <person name="Dieckmann C.L."/>
            <person name="Gladyshev V.N."/>
            <person name="Green P."/>
            <person name="Jorgensen R."/>
            <person name="Mayfield S."/>
            <person name="Mueller-Roeber B."/>
            <person name="Rajamani S."/>
            <person name="Sayre R.T."/>
            <person name="Brokstein P."/>
            <person name="Dubchak I."/>
            <person name="Goodstein D."/>
            <person name="Hornick L."/>
            <person name="Huang Y.W."/>
            <person name="Jhaveri J."/>
            <person name="Luo Y."/>
            <person name="Martinez D."/>
            <person name="Ngau W.C."/>
            <person name="Otillar B."/>
            <person name="Poliakov A."/>
            <person name="Porter A."/>
            <person name="Szajkowski L."/>
            <person name="Werner G."/>
            <person name="Zhou K."/>
            <person name="Grigoriev I.V."/>
            <person name="Rokhsar D.S."/>
            <person name="Grossman A.R."/>
        </authorList>
    </citation>
    <scope>NUCLEOTIDE SEQUENCE [LARGE SCALE GENOMIC DNA]</scope>
    <source>
        <strain evidence="4">CC-503</strain>
    </source>
</reference>
<gene>
    <name evidence="3" type="ORF">CHLRE_17g727750v5</name>
</gene>
<feature type="compositionally biased region" description="Basic residues" evidence="1">
    <location>
        <begin position="447"/>
        <end position="463"/>
    </location>
</feature>
<dbReference type="ExpressionAtlas" id="A0A2K3CQS2">
    <property type="expression patterns" value="baseline"/>
</dbReference>
<feature type="region of interest" description="Disordered" evidence="1">
    <location>
        <begin position="374"/>
        <end position="472"/>
    </location>
</feature>
<dbReference type="InParanoid" id="A0A2K3CQS2"/>
<organism evidence="3 4">
    <name type="scientific">Chlamydomonas reinhardtii</name>
    <name type="common">Chlamydomonas smithii</name>
    <dbReference type="NCBI Taxonomy" id="3055"/>
    <lineage>
        <taxon>Eukaryota</taxon>
        <taxon>Viridiplantae</taxon>
        <taxon>Chlorophyta</taxon>
        <taxon>core chlorophytes</taxon>
        <taxon>Chlorophyceae</taxon>
        <taxon>CS clade</taxon>
        <taxon>Chlamydomonadales</taxon>
        <taxon>Chlamydomonadaceae</taxon>
        <taxon>Chlamydomonas</taxon>
    </lineage>
</organism>
<accession>A0A2K3CQS2</accession>
<dbReference type="Gramene" id="PNW70627">
    <property type="protein sequence ID" value="PNW70627"/>
    <property type="gene ID" value="CHLRE_17g727750v5"/>
</dbReference>
<feature type="transmembrane region" description="Helical" evidence="2">
    <location>
        <begin position="54"/>
        <end position="81"/>
    </location>
</feature>
<feature type="region of interest" description="Disordered" evidence="1">
    <location>
        <begin position="1"/>
        <end position="46"/>
    </location>
</feature>
<dbReference type="KEGG" id="cre:CHLRE_17g727750v5"/>
<feature type="compositionally biased region" description="Pro residues" evidence="1">
    <location>
        <begin position="10"/>
        <end position="45"/>
    </location>
</feature>
<dbReference type="GeneID" id="5722813"/>
<sequence length="686" mass="68429">MASGQNATAPAPPPRPPPPPLLVVRRPPPPSPPPPSPPQPPPPVAPDNAATNRIIIIGATAIAIGGTLIICCLGVLLIYLLRSQDRKRKEKRQKARRASYLVDVEAGPPGGGDKGGPGGPGGAGGGRGGAHDKLRSPMPSGVDDIASRPTSIDGPRPGGISPAHSMRQRDIAPETAEAIRAAMLAVFDGGGGGVDADGMGRRHASATDVGDGLQRSDSWVQPLAPRTASHVDAAGPRGGAAAAAAAMRFSGAGTAAAASGNSSRWRMSRFGRNAGAGGATASGLAGHDSPMARSRSKTASGLITSDPPAEAVLKQSVSVPPGSALLRASLAEHATGSGAGSGPNTPPWARGRRRVEVITGHDDDDLMVLEPEEAGDEEDVDTLGLGPFTQDGEVVSFSKGSGGGPSSAGALPLPLAGSSDGGKGAEAVTGAEGKGGKEGKEDEQGKEKKKKKGFLGFRSKKKKAEPNMASNPTYKPAYMMPTAAMAAKSGLDLAKEADKYEKRPSRFGAATPPPGSPAVGGRVTAPGIAPAAGSPDRSRTDSPARKAAATHGGYAHVSTFGPGGPSYTGAAAAQGAKLRRLHGSADALVAPGPRRSTLAGLMASAGSGTESGGRRVTSPGSAAGSRHNLGEHIGPMGAAPSVADLKALEKTLPGSPRRASLVIPDSAFAAMAAGHGLKDGDDPLGI</sequence>
<feature type="region of interest" description="Disordered" evidence="1">
    <location>
        <begin position="498"/>
        <end position="550"/>
    </location>
</feature>
<evidence type="ECO:0000256" key="1">
    <source>
        <dbReference type="SAM" id="MobiDB-lite"/>
    </source>
</evidence>
<evidence type="ECO:0000313" key="4">
    <source>
        <dbReference type="Proteomes" id="UP000006906"/>
    </source>
</evidence>
<feature type="region of interest" description="Disordered" evidence="1">
    <location>
        <begin position="268"/>
        <end position="294"/>
    </location>
</feature>
<feature type="region of interest" description="Disordered" evidence="1">
    <location>
        <begin position="91"/>
        <end position="169"/>
    </location>
</feature>
<feature type="compositionally biased region" description="Low complexity" evidence="1">
    <location>
        <begin position="407"/>
        <end position="418"/>
    </location>
</feature>
<dbReference type="AlphaFoldDB" id="A0A2K3CQS2"/>
<keyword evidence="2" id="KW-0472">Membrane</keyword>
<keyword evidence="4" id="KW-1185">Reference proteome</keyword>
<feature type="region of interest" description="Disordered" evidence="1">
    <location>
        <begin position="604"/>
        <end position="637"/>
    </location>
</feature>
<feature type="compositionally biased region" description="Gly residues" evidence="1">
    <location>
        <begin position="108"/>
        <end position="128"/>
    </location>
</feature>
<feature type="region of interest" description="Disordered" evidence="1">
    <location>
        <begin position="195"/>
        <end position="216"/>
    </location>
</feature>
<keyword evidence="2" id="KW-0812">Transmembrane</keyword>
<dbReference type="OrthoDB" id="543964at2759"/>
<evidence type="ECO:0000256" key="2">
    <source>
        <dbReference type="SAM" id="Phobius"/>
    </source>
</evidence>
<feature type="compositionally biased region" description="Basic and acidic residues" evidence="1">
    <location>
        <begin position="434"/>
        <end position="446"/>
    </location>
</feature>
<dbReference type="RefSeq" id="XP_042914831.1">
    <property type="nucleotide sequence ID" value="XM_043072372.1"/>
</dbReference>
<keyword evidence="2" id="KW-1133">Transmembrane helix</keyword>
<evidence type="ECO:0000313" key="3">
    <source>
        <dbReference type="EMBL" id="PNW70627.1"/>
    </source>
</evidence>
<protein>
    <submittedName>
        <fullName evidence="3">Uncharacterized protein</fullName>
    </submittedName>
</protein>